<dbReference type="InterPro" id="IPR000524">
    <property type="entry name" value="Tscrpt_reg_HTH_GntR"/>
</dbReference>
<sequence>MTKLREEPLQHLEIAEYLIHNIRSSVYEVNQKIPSENELCRQFNVNRHVVRQAIARLTNLGWVTPLQGKGCYVNHIPKPILYVLSSHTRFSENMESQGVQHKSKLLNWTKGLPTSLEKEQLTLEENEEVYRLEILRFIDEKPISITTTVFPESEVPNLDMHFSDFQSLYGILLEHYQLRPIRSSSTFQASLPMMKDAELLEIPESIPVVQIESIMNHPSGYPIEFSVARVRGDMHKCLVEF</sequence>
<dbReference type="RefSeq" id="WP_377926261.1">
    <property type="nucleotide sequence ID" value="NZ_JBHUEM010000001.1"/>
</dbReference>
<dbReference type="Pfam" id="PF07702">
    <property type="entry name" value="UTRA"/>
    <property type="match status" value="1"/>
</dbReference>
<dbReference type="InterPro" id="IPR028978">
    <property type="entry name" value="Chorismate_lyase_/UTRA_dom_sf"/>
</dbReference>
<dbReference type="PROSITE" id="PS50949">
    <property type="entry name" value="HTH_GNTR"/>
    <property type="match status" value="1"/>
</dbReference>
<dbReference type="EMBL" id="JBHUEM010000001">
    <property type="protein sequence ID" value="MFD1735170.1"/>
    <property type="molecule type" value="Genomic_DNA"/>
</dbReference>
<keyword evidence="2" id="KW-0238">DNA-binding</keyword>
<dbReference type="PANTHER" id="PTHR44846:SF1">
    <property type="entry name" value="MANNOSYL-D-GLYCERATE TRANSPORT_METABOLISM SYSTEM REPRESSOR MNGR-RELATED"/>
    <property type="match status" value="1"/>
</dbReference>
<dbReference type="InterPro" id="IPR036388">
    <property type="entry name" value="WH-like_DNA-bd_sf"/>
</dbReference>
<organism evidence="5 6">
    <name type="scientific">Bacillus salitolerans</name>
    <dbReference type="NCBI Taxonomy" id="1437434"/>
    <lineage>
        <taxon>Bacteria</taxon>
        <taxon>Bacillati</taxon>
        <taxon>Bacillota</taxon>
        <taxon>Bacilli</taxon>
        <taxon>Bacillales</taxon>
        <taxon>Bacillaceae</taxon>
        <taxon>Bacillus</taxon>
    </lineage>
</organism>
<dbReference type="InterPro" id="IPR036390">
    <property type="entry name" value="WH_DNA-bd_sf"/>
</dbReference>
<keyword evidence="6" id="KW-1185">Reference proteome</keyword>
<feature type="domain" description="HTH gntR-type" evidence="4">
    <location>
        <begin position="8"/>
        <end position="76"/>
    </location>
</feature>
<evidence type="ECO:0000313" key="5">
    <source>
        <dbReference type="EMBL" id="MFD1735170.1"/>
    </source>
</evidence>
<dbReference type="Gene3D" id="3.40.1410.10">
    <property type="entry name" value="Chorismate lyase-like"/>
    <property type="match status" value="1"/>
</dbReference>
<protein>
    <submittedName>
        <fullName evidence="5">GntR family transcriptional regulator</fullName>
    </submittedName>
</protein>
<dbReference type="SUPFAM" id="SSF46785">
    <property type="entry name" value="Winged helix' DNA-binding domain"/>
    <property type="match status" value="1"/>
</dbReference>
<evidence type="ECO:0000256" key="3">
    <source>
        <dbReference type="ARBA" id="ARBA00023163"/>
    </source>
</evidence>
<keyword evidence="3" id="KW-0804">Transcription</keyword>
<gene>
    <name evidence="5" type="ORF">ACFSCX_01205</name>
</gene>
<evidence type="ECO:0000256" key="1">
    <source>
        <dbReference type="ARBA" id="ARBA00023015"/>
    </source>
</evidence>
<dbReference type="Pfam" id="PF00392">
    <property type="entry name" value="GntR"/>
    <property type="match status" value="1"/>
</dbReference>
<dbReference type="SMART" id="SM00866">
    <property type="entry name" value="UTRA"/>
    <property type="match status" value="1"/>
</dbReference>
<accession>A0ABW4LIU6</accession>
<dbReference type="SMART" id="SM00345">
    <property type="entry name" value="HTH_GNTR"/>
    <property type="match status" value="1"/>
</dbReference>
<dbReference type="Gene3D" id="1.10.10.10">
    <property type="entry name" value="Winged helix-like DNA-binding domain superfamily/Winged helix DNA-binding domain"/>
    <property type="match status" value="1"/>
</dbReference>
<dbReference type="CDD" id="cd07377">
    <property type="entry name" value="WHTH_GntR"/>
    <property type="match status" value="1"/>
</dbReference>
<dbReference type="SUPFAM" id="SSF64288">
    <property type="entry name" value="Chorismate lyase-like"/>
    <property type="match status" value="1"/>
</dbReference>
<name>A0ABW4LIU6_9BACI</name>
<dbReference type="Proteomes" id="UP001597214">
    <property type="component" value="Unassembled WGS sequence"/>
</dbReference>
<evidence type="ECO:0000259" key="4">
    <source>
        <dbReference type="PROSITE" id="PS50949"/>
    </source>
</evidence>
<dbReference type="PRINTS" id="PR00035">
    <property type="entry name" value="HTHGNTR"/>
</dbReference>
<evidence type="ECO:0000256" key="2">
    <source>
        <dbReference type="ARBA" id="ARBA00023125"/>
    </source>
</evidence>
<keyword evidence="1" id="KW-0805">Transcription regulation</keyword>
<proteinExistence type="predicted"/>
<dbReference type="PANTHER" id="PTHR44846">
    <property type="entry name" value="MANNOSYL-D-GLYCERATE TRANSPORT/METABOLISM SYSTEM REPRESSOR MNGR-RELATED"/>
    <property type="match status" value="1"/>
</dbReference>
<reference evidence="6" key="1">
    <citation type="journal article" date="2019" name="Int. J. Syst. Evol. Microbiol.">
        <title>The Global Catalogue of Microorganisms (GCM) 10K type strain sequencing project: providing services to taxonomists for standard genome sequencing and annotation.</title>
        <authorList>
            <consortium name="The Broad Institute Genomics Platform"/>
            <consortium name="The Broad Institute Genome Sequencing Center for Infectious Disease"/>
            <person name="Wu L."/>
            <person name="Ma J."/>
        </authorList>
    </citation>
    <scope>NUCLEOTIDE SEQUENCE [LARGE SCALE GENOMIC DNA]</scope>
    <source>
        <strain evidence="6">CCUG 49339</strain>
    </source>
</reference>
<evidence type="ECO:0000313" key="6">
    <source>
        <dbReference type="Proteomes" id="UP001597214"/>
    </source>
</evidence>
<dbReference type="InterPro" id="IPR011663">
    <property type="entry name" value="UTRA"/>
</dbReference>
<comment type="caution">
    <text evidence="5">The sequence shown here is derived from an EMBL/GenBank/DDBJ whole genome shotgun (WGS) entry which is preliminary data.</text>
</comment>
<dbReference type="InterPro" id="IPR050679">
    <property type="entry name" value="Bact_HTH_transcr_reg"/>
</dbReference>